<keyword evidence="2" id="KW-0963">Cytoplasm</keyword>
<organism evidence="4 5">
    <name type="scientific">Acinetobacter stercoris</name>
    <dbReference type="NCBI Taxonomy" id="2126983"/>
    <lineage>
        <taxon>Bacteria</taxon>
        <taxon>Pseudomonadati</taxon>
        <taxon>Pseudomonadota</taxon>
        <taxon>Gammaproteobacteria</taxon>
        <taxon>Moraxellales</taxon>
        <taxon>Moraxellaceae</taxon>
        <taxon>Acinetobacter</taxon>
    </lineage>
</organism>
<keyword evidence="5" id="KW-1185">Reference proteome</keyword>
<dbReference type="InterPro" id="IPR006016">
    <property type="entry name" value="UspA"/>
</dbReference>
<dbReference type="CDD" id="cd00293">
    <property type="entry name" value="USP-like"/>
    <property type="match status" value="1"/>
</dbReference>
<dbReference type="AlphaFoldDB" id="A0A2U3N1M7"/>
<dbReference type="Gene3D" id="3.40.50.620">
    <property type="entry name" value="HUPs"/>
    <property type="match status" value="1"/>
</dbReference>
<dbReference type="Proteomes" id="UP000245974">
    <property type="component" value="Unassembled WGS sequence"/>
</dbReference>
<gene>
    <name evidence="4" type="ORF">KPC_2637</name>
</gene>
<evidence type="ECO:0000256" key="1">
    <source>
        <dbReference type="ARBA" id="ARBA00008791"/>
    </source>
</evidence>
<accession>A0A2U3N1M7</accession>
<sequence>MSYQHILVPVDDSPISYAAVEHAEEIAKAFSAQVTIMSVVAIDPFVGVDFYKVAPSITEYVFEAEKNAENRLNEIKQTLENHGLQVNTKIIREVPTAIGISTVADEINADLIVMGSHGRSGFKKFVLGSVAQEVLSESRLPVLIVKQ</sequence>
<dbReference type="RefSeq" id="WP_121974882.1">
    <property type="nucleotide sequence ID" value="NZ_OOGT01000139.1"/>
</dbReference>
<dbReference type="PRINTS" id="PR01438">
    <property type="entry name" value="UNVRSLSTRESS"/>
</dbReference>
<reference evidence="5" key="1">
    <citation type="submission" date="2018-03" db="EMBL/GenBank/DDBJ databases">
        <authorList>
            <person name="Blom J."/>
        </authorList>
    </citation>
    <scope>NUCLEOTIDE SEQUENCE [LARGE SCALE GENOMIC DNA]</scope>
    <source>
        <strain evidence="5">KPC-SM-21</strain>
    </source>
</reference>
<dbReference type="SUPFAM" id="SSF52402">
    <property type="entry name" value="Adenine nucleotide alpha hydrolases-like"/>
    <property type="match status" value="1"/>
</dbReference>
<evidence type="ECO:0000259" key="3">
    <source>
        <dbReference type="Pfam" id="PF00582"/>
    </source>
</evidence>
<comment type="similarity">
    <text evidence="1 2">Belongs to the universal stress protein A family.</text>
</comment>
<evidence type="ECO:0000313" key="5">
    <source>
        <dbReference type="Proteomes" id="UP000245974"/>
    </source>
</evidence>
<dbReference type="EMBL" id="OOGT01000139">
    <property type="protein sequence ID" value="SPL71459.1"/>
    <property type="molecule type" value="Genomic_DNA"/>
</dbReference>
<dbReference type="InParanoid" id="A0A2U3N1M7"/>
<dbReference type="OrthoDB" id="9792500at2"/>
<dbReference type="InterPro" id="IPR006015">
    <property type="entry name" value="Universal_stress_UspA"/>
</dbReference>
<dbReference type="Pfam" id="PF00582">
    <property type="entry name" value="Usp"/>
    <property type="match status" value="1"/>
</dbReference>
<proteinExistence type="inferred from homology"/>
<dbReference type="PIRSF" id="PIRSF006276">
    <property type="entry name" value="UspA"/>
    <property type="match status" value="1"/>
</dbReference>
<dbReference type="PANTHER" id="PTHR46268:SF6">
    <property type="entry name" value="UNIVERSAL STRESS PROTEIN UP12"/>
    <property type="match status" value="1"/>
</dbReference>
<dbReference type="GO" id="GO:0005737">
    <property type="term" value="C:cytoplasm"/>
    <property type="evidence" value="ECO:0007669"/>
    <property type="project" value="UniProtKB-SubCell"/>
</dbReference>
<name>A0A2U3N1M7_9GAMM</name>
<feature type="domain" description="UspA" evidence="3">
    <location>
        <begin position="3"/>
        <end position="146"/>
    </location>
</feature>
<evidence type="ECO:0000313" key="4">
    <source>
        <dbReference type="EMBL" id="SPL71459.1"/>
    </source>
</evidence>
<protein>
    <recommendedName>
        <fullName evidence="2">Universal stress protein</fullName>
    </recommendedName>
</protein>
<comment type="subcellular location">
    <subcellularLocation>
        <location evidence="2">Cytoplasm</location>
    </subcellularLocation>
</comment>
<dbReference type="PANTHER" id="PTHR46268">
    <property type="entry name" value="STRESS RESPONSE PROTEIN NHAX"/>
    <property type="match status" value="1"/>
</dbReference>
<evidence type="ECO:0000256" key="2">
    <source>
        <dbReference type="PIRNR" id="PIRNR006276"/>
    </source>
</evidence>
<dbReference type="FunCoup" id="A0A2U3N1M7">
    <property type="interactions" value="340"/>
</dbReference>
<dbReference type="InterPro" id="IPR014729">
    <property type="entry name" value="Rossmann-like_a/b/a_fold"/>
</dbReference>